<sequence>MIDISSSTLDVISTTTYTYSRYFHPVQDPFHFPSRHRQPNFNFHRRRSMVSDSDLVDRLRQFLSTSDFTTTTTASIRRQLEQDFGIDLTDKKAFIREQIDLYLQTQQQNEDDNEGNEEEEQEEAEDEVEDEEEDAGNGKSGGGRKRGSKKENKEVKKKGGGFTKLCSLSPQLQKFIRVPELARTEVVKQLWSYIREHDLQDPANRRNIRCDEPLRELFGVDTIDMFQMNKALAKHIWPLNSVGAPVSAAPKEKQPKKEREEDSDEPKRKEKRQKGGGRSGGGSGILAPIPLSEALVKFLGTGENALARSDVVKRIWDYIKQNNLQDPSDKRRILCDDKLKELFDVDTFNGFTVSKLLTTHFIKAER</sequence>
<gene>
    <name evidence="1" type="ORF">L1987_05579</name>
</gene>
<reference evidence="1 2" key="2">
    <citation type="journal article" date="2022" name="Mol. Ecol. Resour.">
        <title>The genomes of chicory, endive, great burdock and yacon provide insights into Asteraceae paleo-polyploidization history and plant inulin production.</title>
        <authorList>
            <person name="Fan W."/>
            <person name="Wang S."/>
            <person name="Wang H."/>
            <person name="Wang A."/>
            <person name="Jiang F."/>
            <person name="Liu H."/>
            <person name="Zhao H."/>
            <person name="Xu D."/>
            <person name="Zhang Y."/>
        </authorList>
    </citation>
    <scope>NUCLEOTIDE SEQUENCE [LARGE SCALE GENOMIC DNA]</scope>
    <source>
        <strain evidence="2">cv. Yunnan</strain>
        <tissue evidence="1">Leaves</tissue>
    </source>
</reference>
<dbReference type="Proteomes" id="UP001056120">
    <property type="component" value="Linkage Group LG02"/>
</dbReference>
<comment type="caution">
    <text evidence="1">The sequence shown here is derived from an EMBL/GenBank/DDBJ whole genome shotgun (WGS) entry which is preliminary data.</text>
</comment>
<dbReference type="EMBL" id="CM042019">
    <property type="protein sequence ID" value="KAI3824130.1"/>
    <property type="molecule type" value="Genomic_DNA"/>
</dbReference>
<keyword evidence="2" id="KW-1185">Reference proteome</keyword>
<name>A0ACB9JVQ5_9ASTR</name>
<accession>A0ACB9JVQ5</accession>
<protein>
    <submittedName>
        <fullName evidence="1">Uncharacterized protein</fullName>
    </submittedName>
</protein>
<evidence type="ECO:0000313" key="1">
    <source>
        <dbReference type="EMBL" id="KAI3824130.1"/>
    </source>
</evidence>
<proteinExistence type="predicted"/>
<reference evidence="2" key="1">
    <citation type="journal article" date="2022" name="Mol. Ecol. Resour.">
        <title>The genomes of chicory, endive, great burdock and yacon provide insights into Asteraceae palaeo-polyploidization history and plant inulin production.</title>
        <authorList>
            <person name="Fan W."/>
            <person name="Wang S."/>
            <person name="Wang H."/>
            <person name="Wang A."/>
            <person name="Jiang F."/>
            <person name="Liu H."/>
            <person name="Zhao H."/>
            <person name="Xu D."/>
            <person name="Zhang Y."/>
        </authorList>
    </citation>
    <scope>NUCLEOTIDE SEQUENCE [LARGE SCALE GENOMIC DNA]</scope>
    <source>
        <strain evidence="2">cv. Yunnan</strain>
    </source>
</reference>
<organism evidence="1 2">
    <name type="scientific">Smallanthus sonchifolius</name>
    <dbReference type="NCBI Taxonomy" id="185202"/>
    <lineage>
        <taxon>Eukaryota</taxon>
        <taxon>Viridiplantae</taxon>
        <taxon>Streptophyta</taxon>
        <taxon>Embryophyta</taxon>
        <taxon>Tracheophyta</taxon>
        <taxon>Spermatophyta</taxon>
        <taxon>Magnoliopsida</taxon>
        <taxon>eudicotyledons</taxon>
        <taxon>Gunneridae</taxon>
        <taxon>Pentapetalae</taxon>
        <taxon>asterids</taxon>
        <taxon>campanulids</taxon>
        <taxon>Asterales</taxon>
        <taxon>Asteraceae</taxon>
        <taxon>Asteroideae</taxon>
        <taxon>Heliantheae alliance</taxon>
        <taxon>Millerieae</taxon>
        <taxon>Smallanthus</taxon>
    </lineage>
</organism>
<evidence type="ECO:0000313" key="2">
    <source>
        <dbReference type="Proteomes" id="UP001056120"/>
    </source>
</evidence>